<name>A0A4S4FJF9_9MICO</name>
<keyword evidence="1" id="KW-0812">Transmembrane</keyword>
<proteinExistence type="predicted"/>
<evidence type="ECO:0000313" key="2">
    <source>
        <dbReference type="EMBL" id="THG30439.1"/>
    </source>
</evidence>
<organism evidence="2 3">
    <name type="scientific">Orlajensenia flava</name>
    <dbReference type="NCBI Taxonomy" id="2565934"/>
    <lineage>
        <taxon>Bacteria</taxon>
        <taxon>Bacillati</taxon>
        <taxon>Actinomycetota</taxon>
        <taxon>Actinomycetes</taxon>
        <taxon>Micrococcales</taxon>
        <taxon>Microbacteriaceae</taxon>
        <taxon>Orlajensenia</taxon>
    </lineage>
</organism>
<dbReference type="EMBL" id="SSSN01000014">
    <property type="protein sequence ID" value="THG30439.1"/>
    <property type="molecule type" value="Genomic_DNA"/>
</dbReference>
<dbReference type="OrthoDB" id="5044126at2"/>
<comment type="caution">
    <text evidence="2">The sequence shown here is derived from an EMBL/GenBank/DDBJ whole genome shotgun (WGS) entry which is preliminary data.</text>
</comment>
<accession>A0A4S4FJF9</accession>
<feature type="transmembrane region" description="Helical" evidence="1">
    <location>
        <begin position="229"/>
        <end position="249"/>
    </location>
</feature>
<dbReference type="Proteomes" id="UP000307380">
    <property type="component" value="Unassembled WGS sequence"/>
</dbReference>
<keyword evidence="1" id="KW-0472">Membrane</keyword>
<sequence length="420" mass="45004">MSYGWQYQNMPDSPKGHEIQKVEGNPDAITTRGHAIAGLGLMMQQSAKTLELLAGGQVGKGDSLDSVKDQAKDVHGDLQKAGERYLPSGDILVKYGHALSETQATLDSVVAECEERWLAVKAKAGAADSADTGTPPAPGADDPVKAAEAEITTAYNHWKDEAEKYDGPYETWWDAYDAAVNGLQDVNDDGVSDGFWDNALPFIEGMVTFLEWAGMVLLVAALIIGGPFIAVLAVIVAVFTLIGTIVLYAKGRADGRDLAFAIIGVIPFGKFAKLGKLGTLASDGARFQRLSGFKNLVIGDDLAKISTHLSEIDRIAGANWARALQEGGTPYAQITAGSRLFARIGAIPESLAGFRLTLTKDAFIGRFMGEPEGPWMGLTNVDFGLRFTRGVFDTVFAPADFANTRIEEQQNASTVESWKP</sequence>
<evidence type="ECO:0000313" key="3">
    <source>
        <dbReference type="Proteomes" id="UP000307380"/>
    </source>
</evidence>
<protein>
    <submittedName>
        <fullName evidence="2">Uncharacterized protein</fullName>
    </submittedName>
</protein>
<keyword evidence="1" id="KW-1133">Transmembrane helix</keyword>
<gene>
    <name evidence="2" type="ORF">E6C70_15525</name>
</gene>
<evidence type="ECO:0000256" key="1">
    <source>
        <dbReference type="SAM" id="Phobius"/>
    </source>
</evidence>
<keyword evidence="3" id="KW-1185">Reference proteome</keyword>
<dbReference type="RefSeq" id="WP_136425406.1">
    <property type="nucleotide sequence ID" value="NZ_SSSN01000014.1"/>
</dbReference>
<dbReference type="AlphaFoldDB" id="A0A4S4FJF9"/>
<reference evidence="2 3" key="1">
    <citation type="submission" date="2019-04" db="EMBL/GenBank/DDBJ databases">
        <authorList>
            <person name="Jiang L."/>
        </authorList>
    </citation>
    <scope>NUCLEOTIDE SEQUENCE [LARGE SCALE GENOMIC DNA]</scope>
    <source>
        <strain evidence="2 3">YIM 131861</strain>
    </source>
</reference>